<evidence type="ECO:0000313" key="2">
    <source>
        <dbReference type="EMBL" id="MBB5182656.1"/>
    </source>
</evidence>
<feature type="transmembrane region" description="Helical" evidence="1">
    <location>
        <begin position="44"/>
        <end position="66"/>
    </location>
</feature>
<dbReference type="AlphaFoldDB" id="A0A7W8CWK5"/>
<dbReference type="RefSeq" id="WP_183327513.1">
    <property type="nucleotide sequence ID" value="NZ_JACHHK010000002.1"/>
</dbReference>
<evidence type="ECO:0000313" key="3">
    <source>
        <dbReference type="Proteomes" id="UP000539953"/>
    </source>
</evidence>
<comment type="caution">
    <text evidence="2">The sequence shown here is derived from an EMBL/GenBank/DDBJ whole genome shotgun (WGS) entry which is preliminary data.</text>
</comment>
<keyword evidence="1" id="KW-0812">Transmembrane</keyword>
<accession>A0A7W8CWK5</accession>
<organism evidence="2 3">
    <name type="scientific">Catenisphaera adipataccumulans</name>
    <dbReference type="NCBI Taxonomy" id="700500"/>
    <lineage>
        <taxon>Bacteria</taxon>
        <taxon>Bacillati</taxon>
        <taxon>Bacillota</taxon>
        <taxon>Erysipelotrichia</taxon>
        <taxon>Erysipelotrichales</taxon>
        <taxon>Erysipelotrichaceae</taxon>
        <taxon>Catenisphaera</taxon>
    </lineage>
</organism>
<name>A0A7W8CWK5_9FIRM</name>
<proteinExistence type="predicted"/>
<protein>
    <submittedName>
        <fullName evidence="2">Uncharacterized protein</fullName>
    </submittedName>
</protein>
<keyword evidence="1" id="KW-1133">Transmembrane helix</keyword>
<dbReference type="Proteomes" id="UP000539953">
    <property type="component" value="Unassembled WGS sequence"/>
</dbReference>
<dbReference type="EMBL" id="JACHHK010000002">
    <property type="protein sequence ID" value="MBB5182656.1"/>
    <property type="molecule type" value="Genomic_DNA"/>
</dbReference>
<keyword evidence="1" id="KW-0472">Membrane</keyword>
<reference evidence="2 3" key="1">
    <citation type="submission" date="2020-08" db="EMBL/GenBank/DDBJ databases">
        <title>Genomic Encyclopedia of Type Strains, Phase IV (KMG-IV): sequencing the most valuable type-strain genomes for metagenomic binning, comparative biology and taxonomic classification.</title>
        <authorList>
            <person name="Goeker M."/>
        </authorList>
    </citation>
    <scope>NUCLEOTIDE SEQUENCE [LARGE SCALE GENOMIC DNA]</scope>
    <source>
        <strain evidence="2 3">DSM 25799</strain>
    </source>
</reference>
<keyword evidence="3" id="KW-1185">Reference proteome</keyword>
<sequence length="181" mass="20643">MQKKRSLTNGTTEAKIILLALIFFLTAAVFLILRSHGYLLEGRIAFVLMLFIRLSILFFAAVFLTSLFRDSKIKWKKILFGLCLCGLVPVAYLALKNPIRDLAVWPSTKTETVYNGYFKKIHTNSRRPSDYYRLQGLSEDGDVVSYDLNKSTYLKYVDKGGSTYQVTCTPYTESVINVKLQ</sequence>
<gene>
    <name evidence="2" type="ORF">HNQ47_000675</name>
</gene>
<feature type="transmembrane region" description="Helical" evidence="1">
    <location>
        <begin position="78"/>
        <end position="95"/>
    </location>
</feature>
<feature type="transmembrane region" description="Helical" evidence="1">
    <location>
        <begin position="12"/>
        <end position="32"/>
    </location>
</feature>
<evidence type="ECO:0000256" key="1">
    <source>
        <dbReference type="SAM" id="Phobius"/>
    </source>
</evidence>